<dbReference type="EMBL" id="ONZQ02000017">
    <property type="protein sequence ID" value="SPO06882.1"/>
    <property type="molecule type" value="Genomic_DNA"/>
</dbReference>
<evidence type="ECO:0000256" key="3">
    <source>
        <dbReference type="ARBA" id="ARBA00022448"/>
    </source>
</evidence>
<protein>
    <recommendedName>
        <fullName evidence="10">Alb1-domain-containing protein</fullName>
    </recommendedName>
</protein>
<feature type="compositionally biased region" description="Basic residues" evidence="7">
    <location>
        <begin position="1"/>
        <end position="13"/>
    </location>
</feature>
<reference evidence="8" key="1">
    <citation type="submission" date="2018-03" db="EMBL/GenBank/DDBJ databases">
        <authorList>
            <person name="Guldener U."/>
        </authorList>
    </citation>
    <scope>NUCLEOTIDE SEQUENCE</scope>
</reference>
<dbReference type="Pfam" id="PF09135">
    <property type="entry name" value="Alb1"/>
    <property type="match status" value="1"/>
</dbReference>
<dbReference type="Proteomes" id="UP001187682">
    <property type="component" value="Unassembled WGS sequence"/>
</dbReference>
<evidence type="ECO:0000256" key="2">
    <source>
        <dbReference type="ARBA" id="ARBA00004496"/>
    </source>
</evidence>
<dbReference type="AlphaFoldDB" id="A0AAE8N8E4"/>
<gene>
    <name evidence="8" type="ORF">DNG_09576</name>
</gene>
<feature type="region of interest" description="Disordered" evidence="7">
    <location>
        <begin position="1"/>
        <end position="75"/>
    </location>
</feature>
<organism evidence="8 9">
    <name type="scientific">Cephalotrichum gorgonifer</name>
    <dbReference type="NCBI Taxonomy" id="2041049"/>
    <lineage>
        <taxon>Eukaryota</taxon>
        <taxon>Fungi</taxon>
        <taxon>Dikarya</taxon>
        <taxon>Ascomycota</taxon>
        <taxon>Pezizomycotina</taxon>
        <taxon>Sordariomycetes</taxon>
        <taxon>Hypocreomycetidae</taxon>
        <taxon>Microascales</taxon>
        <taxon>Microascaceae</taxon>
        <taxon>Cephalotrichum</taxon>
    </lineage>
</organism>
<dbReference type="InterPro" id="IPR022784">
    <property type="entry name" value="Ribosome_bgen_Alb1"/>
</dbReference>
<proteinExistence type="predicted"/>
<evidence type="ECO:0000256" key="5">
    <source>
        <dbReference type="ARBA" id="ARBA00022517"/>
    </source>
</evidence>
<evidence type="ECO:0000313" key="8">
    <source>
        <dbReference type="EMBL" id="SPO06882.1"/>
    </source>
</evidence>
<keyword evidence="4" id="KW-0963">Cytoplasm</keyword>
<keyword evidence="6" id="KW-0539">Nucleus</keyword>
<dbReference type="GO" id="GO:0005730">
    <property type="term" value="C:nucleolus"/>
    <property type="evidence" value="ECO:0007669"/>
    <property type="project" value="TreeGrafter"/>
</dbReference>
<accession>A0AAE8N8E4</accession>
<dbReference type="PANTHER" id="PTHR28280">
    <property type="entry name" value="SHUTTLING PRE-60S FACTOR ECM1"/>
    <property type="match status" value="1"/>
</dbReference>
<evidence type="ECO:0000256" key="6">
    <source>
        <dbReference type="ARBA" id="ARBA00023242"/>
    </source>
</evidence>
<dbReference type="PANTHER" id="PTHR28280:SF1">
    <property type="entry name" value="SHUTTLING PRE-60S FACTOR ECM1"/>
    <property type="match status" value="1"/>
</dbReference>
<comment type="caution">
    <text evidence="8">The sequence shown here is derived from an EMBL/GenBank/DDBJ whole genome shotgun (WGS) entry which is preliminary data.</text>
</comment>
<dbReference type="GO" id="GO:0000055">
    <property type="term" value="P:ribosomal large subunit export from nucleus"/>
    <property type="evidence" value="ECO:0007669"/>
    <property type="project" value="TreeGrafter"/>
</dbReference>
<evidence type="ECO:0000313" key="9">
    <source>
        <dbReference type="Proteomes" id="UP001187682"/>
    </source>
</evidence>
<keyword evidence="9" id="KW-1185">Reference proteome</keyword>
<dbReference type="GO" id="GO:0030687">
    <property type="term" value="C:preribosome, large subunit precursor"/>
    <property type="evidence" value="ECO:0007669"/>
    <property type="project" value="TreeGrafter"/>
</dbReference>
<keyword evidence="3" id="KW-0813">Transport</keyword>
<sequence>MGKPVPNKKKRGVSLHSREARRATSPSIDVDKSLKEIEPPRPDPILPSVLAARHNAGVQKRSTRKAVTSAKAKRKHARNVELAEAISAKVDTRVQKSIKKDRAVKGRAKAWEVVNQSLGKRKPGAAVNAFAALGGGGDSGEDDDDSEEVVEEKEEEKAEDSEDAMDDIE</sequence>
<evidence type="ECO:0008006" key="10">
    <source>
        <dbReference type="Google" id="ProtNLM"/>
    </source>
</evidence>
<feature type="compositionally biased region" description="Acidic residues" evidence="7">
    <location>
        <begin position="139"/>
        <end position="169"/>
    </location>
</feature>
<dbReference type="InterPro" id="IPR053278">
    <property type="entry name" value="Pre-60S_factor_ECM1"/>
</dbReference>
<dbReference type="GO" id="GO:0005737">
    <property type="term" value="C:cytoplasm"/>
    <property type="evidence" value="ECO:0007669"/>
    <property type="project" value="UniProtKB-SubCell"/>
</dbReference>
<name>A0AAE8N8E4_9PEZI</name>
<feature type="compositionally biased region" description="Basic and acidic residues" evidence="7">
    <location>
        <begin position="29"/>
        <end position="41"/>
    </location>
</feature>
<comment type="subcellular location">
    <subcellularLocation>
        <location evidence="2">Cytoplasm</location>
    </subcellularLocation>
    <subcellularLocation>
        <location evidence="1">Nucleus</location>
    </subcellularLocation>
</comment>
<evidence type="ECO:0000256" key="7">
    <source>
        <dbReference type="SAM" id="MobiDB-lite"/>
    </source>
</evidence>
<keyword evidence="5" id="KW-0690">Ribosome biogenesis</keyword>
<evidence type="ECO:0000256" key="4">
    <source>
        <dbReference type="ARBA" id="ARBA00022490"/>
    </source>
</evidence>
<evidence type="ECO:0000256" key="1">
    <source>
        <dbReference type="ARBA" id="ARBA00004123"/>
    </source>
</evidence>
<feature type="region of interest" description="Disordered" evidence="7">
    <location>
        <begin position="129"/>
        <end position="169"/>
    </location>
</feature>